<dbReference type="GeneID" id="300573309"/>
<accession>A0ABY2HD93</accession>
<name>A0ABY2HD93_9HYPO</name>
<feature type="compositionally biased region" description="Basic and acidic residues" evidence="1">
    <location>
        <begin position="100"/>
        <end position="111"/>
    </location>
</feature>
<keyword evidence="3" id="KW-1185">Reference proteome</keyword>
<evidence type="ECO:0000313" key="2">
    <source>
        <dbReference type="EMBL" id="TFB05667.1"/>
    </source>
</evidence>
<proteinExistence type="predicted"/>
<feature type="non-terminal residue" evidence="2">
    <location>
        <position position="1"/>
    </location>
</feature>
<organism evidence="2 3">
    <name type="scientific">Trichoderma ghanense</name>
    <dbReference type="NCBI Taxonomy" id="65468"/>
    <lineage>
        <taxon>Eukaryota</taxon>
        <taxon>Fungi</taxon>
        <taxon>Dikarya</taxon>
        <taxon>Ascomycota</taxon>
        <taxon>Pezizomycotina</taxon>
        <taxon>Sordariomycetes</taxon>
        <taxon>Hypocreomycetidae</taxon>
        <taxon>Hypocreales</taxon>
        <taxon>Hypocreaceae</taxon>
        <taxon>Trichoderma</taxon>
    </lineage>
</organism>
<dbReference type="EMBL" id="PPTA01000002">
    <property type="protein sequence ID" value="TFB05667.1"/>
    <property type="molecule type" value="Genomic_DNA"/>
</dbReference>
<sequence>RHLGHGQKAVEHDEGQTGISSTSFGCISPAFDVATQAARMRGGDPYEMMFHDRHQRSSDESFVAWSSSAYGISHDASPNAGKRAKTKTDQSCRSSIKTACRESSRVADGNDAKSINNENVTSEKHPTDYSRIPGKAGFGVGG</sequence>
<dbReference type="RefSeq" id="XP_073561868.1">
    <property type="nucleotide sequence ID" value="XM_073698859.1"/>
</dbReference>
<feature type="region of interest" description="Disordered" evidence="1">
    <location>
        <begin position="100"/>
        <end position="142"/>
    </location>
</feature>
<reference evidence="2 3" key="1">
    <citation type="submission" date="2018-01" db="EMBL/GenBank/DDBJ databases">
        <title>Genome characterization of the sugarcane-associated fungus Trichoderma ghanense CCMA-1212 and their application in lignocelulose bioconversion.</title>
        <authorList>
            <person name="Steindorff A.S."/>
            <person name="Mendes T.D."/>
            <person name="Vilela E.S.D."/>
            <person name="Rodrigues D.S."/>
            <person name="Formighieri E.F."/>
            <person name="Melo I.S."/>
            <person name="Favaro L.C.L."/>
        </authorList>
    </citation>
    <scope>NUCLEOTIDE SEQUENCE [LARGE SCALE GENOMIC DNA]</scope>
    <source>
        <strain evidence="2 3">CCMA-1212</strain>
    </source>
</reference>
<evidence type="ECO:0000313" key="3">
    <source>
        <dbReference type="Proteomes" id="UP001642720"/>
    </source>
</evidence>
<dbReference type="Proteomes" id="UP001642720">
    <property type="component" value="Unassembled WGS sequence"/>
</dbReference>
<feature type="region of interest" description="Disordered" evidence="1">
    <location>
        <begin position="1"/>
        <end position="21"/>
    </location>
</feature>
<comment type="caution">
    <text evidence="2">The sequence shown here is derived from an EMBL/GenBank/DDBJ whole genome shotgun (WGS) entry which is preliminary data.</text>
</comment>
<evidence type="ECO:0000256" key="1">
    <source>
        <dbReference type="SAM" id="MobiDB-lite"/>
    </source>
</evidence>
<protein>
    <submittedName>
        <fullName evidence="2">Uncharacterized protein</fullName>
    </submittedName>
</protein>
<gene>
    <name evidence="2" type="ORF">CCMA1212_001435</name>
</gene>